<accession>A0A133U7P9</accession>
<dbReference type="SUPFAM" id="SSF56112">
    <property type="entry name" value="Protein kinase-like (PK-like)"/>
    <property type="match status" value="1"/>
</dbReference>
<dbReference type="GO" id="GO:0004672">
    <property type="term" value="F:protein kinase activity"/>
    <property type="evidence" value="ECO:0007669"/>
    <property type="project" value="InterPro"/>
</dbReference>
<sequence>MNEKNVRNPSSFVENAENKPQLRKFSKYIPSIFLRIIYLTKVFSLHLIAYSITDIVYRRSQPNHFWKRILFSFQAAGPTFIKLGQLLSQRPEIPNGLANELEKLLDKGPIVPPHLIRKQIKNEIGPVNKVFSDFKGLPIASGSLAQVHEAKLQNNDKVAVKVLKPDLLEQIKADFFLLRISVRVTTPILAQILPYSMNLGFFTEFTKAFREALLKEVNFKREAESIKKFRRIWSQNEDILVPKVYPDYTTDKVLVMEFMEGLQFNYIKNPKKCRNKNIDSEKVFIHLLQAGIESIIHGFVHVDPHPANLKATKDGKIVILDFGMTQKLSEKEVATVIEIMSALVWRDIKEMVELILGEMSEDSGAKDPNEIIKAANSLYNRHVIEEGNIPVLRCKEKQNYRSTIIDDIIELCCENNITIKHRFILTLKSLTYIIQDRKRLCPDAPTFEIIAPYVYSFNAQRKLNSNEELNSFDPEVIIKNALNDIKETEGQAL</sequence>
<dbReference type="InterPro" id="IPR004147">
    <property type="entry name" value="ABC1_dom"/>
</dbReference>
<dbReference type="SMART" id="SM00220">
    <property type="entry name" value="S_TKc"/>
    <property type="match status" value="1"/>
</dbReference>
<dbReference type="InterPro" id="IPR050154">
    <property type="entry name" value="UbiB_kinase"/>
</dbReference>
<feature type="domain" description="Protein kinase" evidence="3">
    <location>
        <begin position="133"/>
        <end position="476"/>
    </location>
</feature>
<comment type="similarity">
    <text evidence="1">Belongs to the protein kinase superfamily. ADCK protein kinase family.</text>
</comment>
<dbReference type="PANTHER" id="PTHR10566:SF113">
    <property type="entry name" value="PROTEIN ACTIVITY OF BC1 COMPLEX KINASE 7, CHLOROPLASTIC"/>
    <property type="match status" value="1"/>
</dbReference>
<dbReference type="Gene3D" id="1.10.510.10">
    <property type="entry name" value="Transferase(Phosphotransferase) domain 1"/>
    <property type="match status" value="1"/>
</dbReference>
<dbReference type="InterPro" id="IPR000719">
    <property type="entry name" value="Prot_kinase_dom"/>
</dbReference>
<evidence type="ECO:0000256" key="2">
    <source>
        <dbReference type="SAM" id="Phobius"/>
    </source>
</evidence>
<name>A0A133U7P9_9EURY</name>
<gene>
    <name evidence="4" type="ORF">AKJ61_01355</name>
</gene>
<dbReference type="AlphaFoldDB" id="A0A133U7P9"/>
<dbReference type="Proteomes" id="UP000070184">
    <property type="component" value="Unassembled WGS sequence"/>
</dbReference>
<evidence type="ECO:0000313" key="5">
    <source>
        <dbReference type="Proteomes" id="UP000070184"/>
    </source>
</evidence>
<dbReference type="InterPro" id="IPR011009">
    <property type="entry name" value="Kinase-like_dom_sf"/>
</dbReference>
<keyword evidence="2" id="KW-1133">Transmembrane helix</keyword>
<dbReference type="CDD" id="cd05121">
    <property type="entry name" value="ABC1_ADCK3-like"/>
    <property type="match status" value="1"/>
</dbReference>
<keyword evidence="2" id="KW-0472">Membrane</keyword>
<dbReference type="Pfam" id="PF03109">
    <property type="entry name" value="ABC1"/>
    <property type="match status" value="1"/>
</dbReference>
<evidence type="ECO:0000313" key="4">
    <source>
        <dbReference type="EMBL" id="KXA90166.1"/>
    </source>
</evidence>
<dbReference type="EMBL" id="LHXK01000011">
    <property type="protein sequence ID" value="KXA90166.1"/>
    <property type="molecule type" value="Genomic_DNA"/>
</dbReference>
<evidence type="ECO:0000256" key="1">
    <source>
        <dbReference type="ARBA" id="ARBA00009670"/>
    </source>
</evidence>
<keyword evidence="5" id="KW-1185">Reference proteome</keyword>
<evidence type="ECO:0000259" key="3">
    <source>
        <dbReference type="PROSITE" id="PS50011"/>
    </source>
</evidence>
<comment type="caution">
    <text evidence="4">The sequence shown here is derived from an EMBL/GenBank/DDBJ whole genome shotgun (WGS) entry which is preliminary data.</text>
</comment>
<dbReference type="GO" id="GO:0005524">
    <property type="term" value="F:ATP binding"/>
    <property type="evidence" value="ECO:0007669"/>
    <property type="project" value="InterPro"/>
</dbReference>
<feature type="transmembrane region" description="Helical" evidence="2">
    <location>
        <begin position="32"/>
        <end position="52"/>
    </location>
</feature>
<dbReference type="PROSITE" id="PS50011">
    <property type="entry name" value="PROTEIN_KINASE_DOM"/>
    <property type="match status" value="1"/>
</dbReference>
<reference evidence="4 5" key="1">
    <citation type="journal article" date="2016" name="Sci. Rep.">
        <title>Metabolic traits of an uncultured archaeal lineage -MSBL1- from brine pools of the Red Sea.</title>
        <authorList>
            <person name="Mwirichia R."/>
            <person name="Alam I."/>
            <person name="Rashid M."/>
            <person name="Vinu M."/>
            <person name="Ba-Alawi W."/>
            <person name="Anthony Kamau A."/>
            <person name="Kamanda Ngugi D."/>
            <person name="Goker M."/>
            <person name="Klenk H.P."/>
            <person name="Bajic V."/>
            <person name="Stingl U."/>
        </authorList>
    </citation>
    <scope>NUCLEOTIDE SEQUENCE [LARGE SCALE GENOMIC DNA]</scope>
    <source>
        <strain evidence="4">SCGC-AAA259B11</strain>
    </source>
</reference>
<organism evidence="4 5">
    <name type="scientific">candidate division MSBL1 archaeon SCGC-AAA259B11</name>
    <dbReference type="NCBI Taxonomy" id="1698260"/>
    <lineage>
        <taxon>Archaea</taxon>
        <taxon>Methanobacteriati</taxon>
        <taxon>Methanobacteriota</taxon>
        <taxon>candidate division MSBL1</taxon>
    </lineage>
</organism>
<protein>
    <recommendedName>
        <fullName evidence="3">Protein kinase domain-containing protein</fullName>
    </recommendedName>
</protein>
<keyword evidence="2" id="KW-0812">Transmembrane</keyword>
<proteinExistence type="inferred from homology"/>
<dbReference type="PANTHER" id="PTHR10566">
    <property type="entry name" value="CHAPERONE-ACTIVITY OF BC1 COMPLEX CABC1 -RELATED"/>
    <property type="match status" value="1"/>
</dbReference>